<dbReference type="OrthoDB" id="251120at2759"/>
<dbReference type="EMBL" id="MKKU01000243">
    <property type="protein sequence ID" value="RNF18059.1"/>
    <property type="molecule type" value="Genomic_DNA"/>
</dbReference>
<name>A0A3R7LP03_9TRYP</name>
<organism evidence="3 4">
    <name type="scientific">Trypanosoma conorhini</name>
    <dbReference type="NCBI Taxonomy" id="83891"/>
    <lineage>
        <taxon>Eukaryota</taxon>
        <taxon>Discoba</taxon>
        <taxon>Euglenozoa</taxon>
        <taxon>Kinetoplastea</taxon>
        <taxon>Metakinetoplastina</taxon>
        <taxon>Trypanosomatida</taxon>
        <taxon>Trypanosomatidae</taxon>
        <taxon>Trypanosoma</taxon>
    </lineage>
</organism>
<reference evidence="3 4" key="1">
    <citation type="journal article" date="2018" name="BMC Genomics">
        <title>Genomic comparison of Trypanosoma conorhini and Trypanosoma rangeli to Trypanosoma cruzi strains of high and low virulence.</title>
        <authorList>
            <person name="Bradwell K.R."/>
            <person name="Koparde V.N."/>
            <person name="Matveyev A.V."/>
            <person name="Serrano M.G."/>
            <person name="Alves J.M."/>
            <person name="Parikh H."/>
            <person name="Huang B."/>
            <person name="Lee V."/>
            <person name="Espinosa-Alvarez O."/>
            <person name="Ortiz P.A."/>
            <person name="Costa-Martins A.G."/>
            <person name="Teixeira M.M."/>
            <person name="Buck G.A."/>
        </authorList>
    </citation>
    <scope>NUCLEOTIDE SEQUENCE [LARGE SCALE GENOMIC DNA]</scope>
    <source>
        <strain evidence="3 4">025E</strain>
    </source>
</reference>
<dbReference type="InterPro" id="IPR011040">
    <property type="entry name" value="Sialidase"/>
</dbReference>
<evidence type="ECO:0000313" key="4">
    <source>
        <dbReference type="Proteomes" id="UP000284403"/>
    </source>
</evidence>
<dbReference type="RefSeq" id="XP_029228349.1">
    <property type="nucleotide sequence ID" value="XM_029371523.1"/>
</dbReference>
<feature type="domain" description="Sialidase" evidence="2">
    <location>
        <begin position="63"/>
        <end position="155"/>
    </location>
</feature>
<dbReference type="InterPro" id="IPR036278">
    <property type="entry name" value="Sialidase_sf"/>
</dbReference>
<feature type="chain" id="PRO_5018626443" evidence="1">
    <location>
        <begin position="26"/>
        <end position="155"/>
    </location>
</feature>
<accession>A0A3R7LP03</accession>
<dbReference type="Gene3D" id="2.120.10.10">
    <property type="match status" value="1"/>
</dbReference>
<comment type="caution">
    <text evidence="3">The sequence shown here is derived from an EMBL/GenBank/DDBJ whole genome shotgun (WGS) entry which is preliminary data.</text>
</comment>
<dbReference type="AlphaFoldDB" id="A0A3R7LP03"/>
<protein>
    <submittedName>
        <fullName evidence="3">Complement regulatory protein</fullName>
    </submittedName>
</protein>
<dbReference type="Pfam" id="PF13859">
    <property type="entry name" value="BNR_3"/>
    <property type="match status" value="1"/>
</dbReference>
<dbReference type="SUPFAM" id="SSF50939">
    <property type="entry name" value="Sialidases"/>
    <property type="match status" value="1"/>
</dbReference>
<feature type="signal peptide" evidence="1">
    <location>
        <begin position="1"/>
        <end position="25"/>
    </location>
</feature>
<sequence>MFSAAALLLLLIVLFLCGCSDTVHAGGNAPKTAVDPLTGTTPVPGANWKDIAAAGFSVSSLRVPSLVKVGGDVFAVAEAEYKEEGGGGEVFIGIASKLLRKEAAAPTDISAADTKLLYARPEGDSDTGGEKATDIMRPTTLVVGDDVYMLLGNYS</sequence>
<dbReference type="Proteomes" id="UP000284403">
    <property type="component" value="Unassembled WGS sequence"/>
</dbReference>
<dbReference type="GeneID" id="40318224"/>
<keyword evidence="1" id="KW-0732">Signal</keyword>
<gene>
    <name evidence="3" type="ORF">Tco025E_04613</name>
</gene>
<evidence type="ECO:0000256" key="1">
    <source>
        <dbReference type="SAM" id="SignalP"/>
    </source>
</evidence>
<evidence type="ECO:0000259" key="2">
    <source>
        <dbReference type="Pfam" id="PF13859"/>
    </source>
</evidence>
<evidence type="ECO:0000313" key="3">
    <source>
        <dbReference type="EMBL" id="RNF18059.1"/>
    </source>
</evidence>
<keyword evidence="4" id="KW-1185">Reference proteome</keyword>
<feature type="non-terminal residue" evidence="3">
    <location>
        <position position="155"/>
    </location>
</feature>
<proteinExistence type="predicted"/>